<dbReference type="SUPFAM" id="SSF103473">
    <property type="entry name" value="MFS general substrate transporter"/>
    <property type="match status" value="2"/>
</dbReference>
<sequence>MTTTATDSNRGEVSDTMPRGLVVMIGYFVILATLVTTVPLKLLGQIGPDLGATGGLLNWVVIIGTLGGAIGTALLPPMAKLFGQRVVALTTMGLLAFGCFLAAVAPNMTVLLIGRFIGGFTLGAIALALFMARSNLSGRSLTVVLAWIAAAEGVAAGLSFALGGLLADTVEVNWRIMLAVIAALGVIGIVGTLVAIPKHEGAADTKVDWIGGFLLTVALALILVPLSMGSKWGWSSPKTLLPLILGIVVVIVWWLVEERVAQPLVNTRALRNLNFLRGWLVFFLAGMSTWVINFTIPAFTEVPPSAGFGFGYDGLRSGLVMLVYCIGIVVGSAGADRLSRFVPARTVSMVAFGGSALGMLLMAVAHGSEWQMWVWPIIVGLSYGLAVASAYMTFIKALHPDQVSTAAGMGQIAGPLGSSIGSAAITGILTASVITVGHDAVPSEHSFQLGWFIGVGIAVVGFLLVAFVRSANVPADEVD</sequence>
<feature type="transmembrane region" description="Helical" evidence="7">
    <location>
        <begin position="112"/>
        <end position="132"/>
    </location>
</feature>
<protein>
    <submittedName>
        <fullName evidence="9">MFS transporter</fullName>
    </submittedName>
</protein>
<dbReference type="AlphaFoldDB" id="A0A846Y0M1"/>
<evidence type="ECO:0000256" key="6">
    <source>
        <dbReference type="ARBA" id="ARBA00023136"/>
    </source>
</evidence>
<feature type="transmembrane region" description="Helical" evidence="7">
    <location>
        <begin position="172"/>
        <end position="195"/>
    </location>
</feature>
<evidence type="ECO:0000256" key="4">
    <source>
        <dbReference type="ARBA" id="ARBA00022692"/>
    </source>
</evidence>
<dbReference type="Proteomes" id="UP000565711">
    <property type="component" value="Unassembled WGS sequence"/>
</dbReference>
<organism evidence="9 10">
    <name type="scientific">Nocardia vermiculata</name>
    <dbReference type="NCBI Taxonomy" id="257274"/>
    <lineage>
        <taxon>Bacteria</taxon>
        <taxon>Bacillati</taxon>
        <taxon>Actinomycetota</taxon>
        <taxon>Actinomycetes</taxon>
        <taxon>Mycobacteriales</taxon>
        <taxon>Nocardiaceae</taxon>
        <taxon>Nocardia</taxon>
    </lineage>
</organism>
<dbReference type="PANTHER" id="PTHR42718:SF46">
    <property type="entry name" value="BLR6921 PROTEIN"/>
    <property type="match status" value="1"/>
</dbReference>
<evidence type="ECO:0000256" key="2">
    <source>
        <dbReference type="ARBA" id="ARBA00022448"/>
    </source>
</evidence>
<reference evidence="9 10" key="1">
    <citation type="submission" date="2020-04" db="EMBL/GenBank/DDBJ databases">
        <title>MicrobeNet Type strains.</title>
        <authorList>
            <person name="Nicholson A.C."/>
        </authorList>
    </citation>
    <scope>NUCLEOTIDE SEQUENCE [LARGE SCALE GENOMIC DNA]</scope>
    <source>
        <strain evidence="9 10">JCM 12354</strain>
    </source>
</reference>
<comment type="subcellular location">
    <subcellularLocation>
        <location evidence="1">Cell membrane</location>
        <topology evidence="1">Multi-pass membrane protein</topology>
    </subcellularLocation>
</comment>
<dbReference type="Gene3D" id="1.20.1720.10">
    <property type="entry name" value="Multidrug resistance protein D"/>
    <property type="match status" value="1"/>
</dbReference>
<keyword evidence="2" id="KW-0813">Transport</keyword>
<gene>
    <name evidence="9" type="ORF">HGA08_15705</name>
</gene>
<dbReference type="RefSeq" id="WP_067871366.1">
    <property type="nucleotide sequence ID" value="NZ_JAAXOP010000008.1"/>
</dbReference>
<feature type="transmembrane region" description="Helical" evidence="7">
    <location>
        <begin position="240"/>
        <end position="256"/>
    </location>
</feature>
<feature type="transmembrane region" description="Helical" evidence="7">
    <location>
        <begin position="87"/>
        <end position="106"/>
    </location>
</feature>
<dbReference type="InterPro" id="IPR011701">
    <property type="entry name" value="MFS"/>
</dbReference>
<dbReference type="EMBL" id="JAAXOP010000008">
    <property type="protein sequence ID" value="NKY51665.1"/>
    <property type="molecule type" value="Genomic_DNA"/>
</dbReference>
<feature type="transmembrane region" description="Helical" evidence="7">
    <location>
        <begin position="56"/>
        <end position="75"/>
    </location>
</feature>
<feature type="transmembrane region" description="Helical" evidence="7">
    <location>
        <begin position="144"/>
        <end position="166"/>
    </location>
</feature>
<dbReference type="InterPro" id="IPR036259">
    <property type="entry name" value="MFS_trans_sf"/>
</dbReference>
<evidence type="ECO:0000256" key="3">
    <source>
        <dbReference type="ARBA" id="ARBA00022475"/>
    </source>
</evidence>
<comment type="caution">
    <text evidence="9">The sequence shown here is derived from an EMBL/GenBank/DDBJ whole genome shotgun (WGS) entry which is preliminary data.</text>
</comment>
<feature type="transmembrane region" description="Helical" evidence="7">
    <location>
        <begin position="21"/>
        <end position="44"/>
    </location>
</feature>
<accession>A0A846Y0M1</accession>
<evidence type="ECO:0000256" key="5">
    <source>
        <dbReference type="ARBA" id="ARBA00022989"/>
    </source>
</evidence>
<feature type="transmembrane region" description="Helical" evidence="7">
    <location>
        <begin position="347"/>
        <end position="367"/>
    </location>
</feature>
<keyword evidence="4 7" id="KW-0812">Transmembrane</keyword>
<evidence type="ECO:0000259" key="8">
    <source>
        <dbReference type="PROSITE" id="PS50850"/>
    </source>
</evidence>
<dbReference type="PANTHER" id="PTHR42718">
    <property type="entry name" value="MAJOR FACILITATOR SUPERFAMILY MULTIDRUG TRANSPORTER MFSC"/>
    <property type="match status" value="1"/>
</dbReference>
<dbReference type="GO" id="GO:0005886">
    <property type="term" value="C:plasma membrane"/>
    <property type="evidence" value="ECO:0007669"/>
    <property type="project" value="UniProtKB-SubCell"/>
</dbReference>
<proteinExistence type="predicted"/>
<dbReference type="Pfam" id="PF07690">
    <property type="entry name" value="MFS_1"/>
    <property type="match status" value="1"/>
</dbReference>
<evidence type="ECO:0000313" key="9">
    <source>
        <dbReference type="EMBL" id="NKY51665.1"/>
    </source>
</evidence>
<name>A0A846Y0M1_9NOCA</name>
<feature type="transmembrane region" description="Helical" evidence="7">
    <location>
        <begin position="276"/>
        <end position="296"/>
    </location>
</feature>
<evidence type="ECO:0000256" key="7">
    <source>
        <dbReference type="SAM" id="Phobius"/>
    </source>
</evidence>
<keyword evidence="10" id="KW-1185">Reference proteome</keyword>
<feature type="transmembrane region" description="Helical" evidence="7">
    <location>
        <begin position="449"/>
        <end position="468"/>
    </location>
</feature>
<keyword evidence="5 7" id="KW-1133">Transmembrane helix</keyword>
<dbReference type="PROSITE" id="PS50850">
    <property type="entry name" value="MFS"/>
    <property type="match status" value="1"/>
</dbReference>
<keyword evidence="3" id="KW-1003">Cell membrane</keyword>
<dbReference type="GO" id="GO:0022857">
    <property type="term" value="F:transmembrane transporter activity"/>
    <property type="evidence" value="ECO:0007669"/>
    <property type="project" value="InterPro"/>
</dbReference>
<feature type="transmembrane region" description="Helical" evidence="7">
    <location>
        <begin position="373"/>
        <end position="395"/>
    </location>
</feature>
<feature type="transmembrane region" description="Helical" evidence="7">
    <location>
        <begin position="207"/>
        <end position="228"/>
    </location>
</feature>
<dbReference type="InterPro" id="IPR020846">
    <property type="entry name" value="MFS_dom"/>
</dbReference>
<evidence type="ECO:0000313" key="10">
    <source>
        <dbReference type="Proteomes" id="UP000565711"/>
    </source>
</evidence>
<feature type="domain" description="Major facilitator superfamily (MFS) profile" evidence="8">
    <location>
        <begin position="21"/>
        <end position="473"/>
    </location>
</feature>
<dbReference type="Gene3D" id="1.20.1250.20">
    <property type="entry name" value="MFS general substrate transporter like domains"/>
    <property type="match status" value="1"/>
</dbReference>
<evidence type="ECO:0000256" key="1">
    <source>
        <dbReference type="ARBA" id="ARBA00004651"/>
    </source>
</evidence>
<feature type="transmembrane region" description="Helical" evidence="7">
    <location>
        <begin position="416"/>
        <end position="437"/>
    </location>
</feature>
<feature type="transmembrane region" description="Helical" evidence="7">
    <location>
        <begin position="316"/>
        <end position="335"/>
    </location>
</feature>
<keyword evidence="6 7" id="KW-0472">Membrane</keyword>